<dbReference type="PANTHER" id="PTHR34136">
    <property type="match status" value="1"/>
</dbReference>
<dbReference type="Pfam" id="PF03808">
    <property type="entry name" value="Glyco_tran_WecG"/>
    <property type="match status" value="1"/>
</dbReference>
<evidence type="ECO:0000256" key="1">
    <source>
        <dbReference type="ARBA" id="ARBA00022676"/>
    </source>
</evidence>
<evidence type="ECO:0000313" key="3">
    <source>
        <dbReference type="EMBL" id="WGV15939.1"/>
    </source>
</evidence>
<evidence type="ECO:0000313" key="4">
    <source>
        <dbReference type="Proteomes" id="UP001230978"/>
    </source>
</evidence>
<sequence>MTVAAGGTVGQRHVVFRMPAPGEIGITTASRATLLDEMEARLRAHNGFAVATLNLDHIVKLGRDPAFRTAYAQQTHVVADGNPIVWLCRLAGRRVDLVPGSDLIGPVMAVAARLGVPVGFIGSTSTVLDLASARLEAAHPGLRVVAKIAPPMGFDPEGADAEAVLTQMAGSGVRLVLLALGAPKQERLAALGRVRLPELGFLSIGAGLDFLAGAQKRAPVWVRMVAMEWFWRMMSDPARLAGRYAACAGTLPKLVRAAWAERRGV</sequence>
<dbReference type="RefSeq" id="WP_281465793.1">
    <property type="nucleotide sequence ID" value="NZ_CP124535.1"/>
</dbReference>
<dbReference type="NCBIfam" id="TIGR00696">
    <property type="entry name" value="wecG_tagA_cpsF"/>
    <property type="match status" value="1"/>
</dbReference>
<name>A0ABY8Q514_9RHOB</name>
<keyword evidence="4" id="KW-1185">Reference proteome</keyword>
<proteinExistence type="predicted"/>
<evidence type="ECO:0000256" key="2">
    <source>
        <dbReference type="ARBA" id="ARBA00022679"/>
    </source>
</evidence>
<dbReference type="Proteomes" id="UP001230978">
    <property type="component" value="Chromosome"/>
</dbReference>
<keyword evidence="2" id="KW-0808">Transferase</keyword>
<gene>
    <name evidence="3" type="ORF">QF092_17060</name>
</gene>
<dbReference type="CDD" id="cd06533">
    <property type="entry name" value="Glyco_transf_WecG_TagA"/>
    <property type="match status" value="1"/>
</dbReference>
<accession>A0ABY8Q514</accession>
<dbReference type="InterPro" id="IPR004629">
    <property type="entry name" value="WecG_TagA_CpsF"/>
</dbReference>
<dbReference type="PANTHER" id="PTHR34136:SF1">
    <property type="entry name" value="UDP-N-ACETYL-D-MANNOSAMINURONIC ACID TRANSFERASE"/>
    <property type="match status" value="1"/>
</dbReference>
<protein>
    <submittedName>
        <fullName evidence="3">WecB/TagA/CpsF family glycosyltransferase</fullName>
    </submittedName>
</protein>
<organism evidence="3 4">
    <name type="scientific">Fuscovulum ytuae</name>
    <dbReference type="NCBI Taxonomy" id="3042299"/>
    <lineage>
        <taxon>Bacteria</taxon>
        <taxon>Pseudomonadati</taxon>
        <taxon>Pseudomonadota</taxon>
        <taxon>Alphaproteobacteria</taxon>
        <taxon>Rhodobacterales</taxon>
        <taxon>Paracoccaceae</taxon>
        <taxon>Fuscovulum</taxon>
    </lineage>
</organism>
<dbReference type="EMBL" id="CP124535">
    <property type="protein sequence ID" value="WGV15939.1"/>
    <property type="molecule type" value="Genomic_DNA"/>
</dbReference>
<reference evidence="3 4" key="1">
    <citation type="submission" date="2023-04" db="EMBL/GenBank/DDBJ databases">
        <title>YMD61, complete Genome.</title>
        <authorList>
            <person name="Zhang J."/>
        </authorList>
    </citation>
    <scope>NUCLEOTIDE SEQUENCE [LARGE SCALE GENOMIC DNA]</scope>
    <source>
        <strain evidence="3 4">YMD61</strain>
    </source>
</reference>
<keyword evidence="1" id="KW-0328">Glycosyltransferase</keyword>